<name>A0ABT4RQL7_9ACTN</name>
<feature type="domain" description="HTH luxR-type" evidence="4">
    <location>
        <begin position="283"/>
        <end position="348"/>
    </location>
</feature>
<dbReference type="RefSeq" id="WP_202956988.1">
    <property type="nucleotide sequence ID" value="NZ_JAPCID010000046.1"/>
</dbReference>
<dbReference type="EMBL" id="JAPCID010000046">
    <property type="protein sequence ID" value="MDA0140861.1"/>
    <property type="molecule type" value="Genomic_DNA"/>
</dbReference>
<evidence type="ECO:0000256" key="3">
    <source>
        <dbReference type="ARBA" id="ARBA00023163"/>
    </source>
</evidence>
<dbReference type="SUPFAM" id="SSF46894">
    <property type="entry name" value="C-terminal effector domain of the bipartite response regulators"/>
    <property type="match status" value="1"/>
</dbReference>
<accession>A0ABT4RQL7</accession>
<reference evidence="5" key="1">
    <citation type="submission" date="2022-10" db="EMBL/GenBank/DDBJ databases">
        <title>The WGS of Solirubrobacter sp. CPCC 204708.</title>
        <authorList>
            <person name="Jiang Z."/>
        </authorList>
    </citation>
    <scope>NUCLEOTIDE SEQUENCE</scope>
    <source>
        <strain evidence="5">CPCC 204708</strain>
    </source>
</reference>
<dbReference type="CDD" id="cd06170">
    <property type="entry name" value="LuxR_C_like"/>
    <property type="match status" value="1"/>
</dbReference>
<dbReference type="SMART" id="SM00421">
    <property type="entry name" value="HTH_LUXR"/>
    <property type="match status" value="1"/>
</dbReference>
<dbReference type="SUPFAM" id="SSF55781">
    <property type="entry name" value="GAF domain-like"/>
    <property type="match status" value="1"/>
</dbReference>
<evidence type="ECO:0000313" key="5">
    <source>
        <dbReference type="EMBL" id="MDA0140861.1"/>
    </source>
</evidence>
<evidence type="ECO:0000259" key="4">
    <source>
        <dbReference type="PROSITE" id="PS50043"/>
    </source>
</evidence>
<sequence length="355" mass="38094">MGPLGLKGDLARDAIIRTCTSGLPARELFAQVGEKLRPLVPYQSAGWLSTDPATMLYTDAMVENVDGALHLDFFENELTAPDFAKFGEIVRRPERVAILSEATAGDPELSARHRRLHVPNGYSGELRAVFSTGGACWGVACLTRREGDPDFTRAEAEFVGSLCDHVAHGLRTALLLAAVDESRPADAPGMVVLGPDGAVESVSLVAEELLAEIGTGGLELPDAVHAVALRARHAAGGVPRARVATRTGRWLVLHAACLRDRGGSGERVAVMIEPARRAELASLVVELYELSEREQQVTQLLVRGLATDEIASALWLSRHTVRDHVKSIFAKVGVASRPELTAKLFAEHFLPALEG</sequence>
<keyword evidence="1" id="KW-0805">Transcription regulation</keyword>
<dbReference type="PANTHER" id="PTHR44688:SF16">
    <property type="entry name" value="DNA-BINDING TRANSCRIPTIONAL ACTIVATOR DEVR_DOSR"/>
    <property type="match status" value="1"/>
</dbReference>
<keyword evidence="6" id="KW-1185">Reference proteome</keyword>
<dbReference type="PRINTS" id="PR00038">
    <property type="entry name" value="HTHLUXR"/>
</dbReference>
<dbReference type="InterPro" id="IPR000792">
    <property type="entry name" value="Tscrpt_reg_LuxR_C"/>
</dbReference>
<keyword evidence="3" id="KW-0804">Transcription</keyword>
<proteinExistence type="predicted"/>
<evidence type="ECO:0000313" key="6">
    <source>
        <dbReference type="Proteomes" id="UP001147700"/>
    </source>
</evidence>
<keyword evidence="2" id="KW-0238">DNA-binding</keyword>
<protein>
    <submittedName>
        <fullName evidence="5">LuxR C-terminal-related transcriptional regulator</fullName>
    </submittedName>
</protein>
<organism evidence="5 6">
    <name type="scientific">Solirubrobacter deserti</name>
    <dbReference type="NCBI Taxonomy" id="2282478"/>
    <lineage>
        <taxon>Bacteria</taxon>
        <taxon>Bacillati</taxon>
        <taxon>Actinomycetota</taxon>
        <taxon>Thermoleophilia</taxon>
        <taxon>Solirubrobacterales</taxon>
        <taxon>Solirubrobacteraceae</taxon>
        <taxon>Solirubrobacter</taxon>
    </lineage>
</organism>
<dbReference type="InterPro" id="IPR036388">
    <property type="entry name" value="WH-like_DNA-bd_sf"/>
</dbReference>
<dbReference type="PANTHER" id="PTHR44688">
    <property type="entry name" value="DNA-BINDING TRANSCRIPTIONAL ACTIVATOR DEVR_DOSR"/>
    <property type="match status" value="1"/>
</dbReference>
<dbReference type="PROSITE" id="PS00622">
    <property type="entry name" value="HTH_LUXR_1"/>
    <property type="match status" value="1"/>
</dbReference>
<dbReference type="Proteomes" id="UP001147700">
    <property type="component" value="Unassembled WGS sequence"/>
</dbReference>
<dbReference type="Pfam" id="PF00196">
    <property type="entry name" value="GerE"/>
    <property type="match status" value="1"/>
</dbReference>
<gene>
    <name evidence="5" type="ORF">OJ962_25415</name>
</gene>
<dbReference type="PROSITE" id="PS50043">
    <property type="entry name" value="HTH_LUXR_2"/>
    <property type="match status" value="1"/>
</dbReference>
<evidence type="ECO:0000256" key="2">
    <source>
        <dbReference type="ARBA" id="ARBA00023125"/>
    </source>
</evidence>
<dbReference type="Gene3D" id="1.10.10.10">
    <property type="entry name" value="Winged helix-like DNA-binding domain superfamily/Winged helix DNA-binding domain"/>
    <property type="match status" value="1"/>
</dbReference>
<comment type="caution">
    <text evidence="5">The sequence shown here is derived from an EMBL/GenBank/DDBJ whole genome shotgun (WGS) entry which is preliminary data.</text>
</comment>
<evidence type="ECO:0000256" key="1">
    <source>
        <dbReference type="ARBA" id="ARBA00023015"/>
    </source>
</evidence>
<dbReference type="InterPro" id="IPR016032">
    <property type="entry name" value="Sig_transdc_resp-reg_C-effctor"/>
</dbReference>